<dbReference type="EMBL" id="JAEUBG010002607">
    <property type="protein sequence ID" value="KAH3684315.1"/>
    <property type="molecule type" value="Genomic_DNA"/>
</dbReference>
<evidence type="ECO:0000256" key="1">
    <source>
        <dbReference type="ARBA" id="ARBA00022692"/>
    </source>
</evidence>
<evidence type="ECO:0008006" key="8">
    <source>
        <dbReference type="Google" id="ProtNLM"/>
    </source>
</evidence>
<feature type="region of interest" description="Disordered" evidence="4">
    <location>
        <begin position="122"/>
        <end position="141"/>
    </location>
</feature>
<proteinExistence type="predicted"/>
<dbReference type="Proteomes" id="UP000774326">
    <property type="component" value="Unassembled WGS sequence"/>
</dbReference>
<dbReference type="GO" id="GO:0006890">
    <property type="term" value="P:retrograde vesicle-mediated transport, Golgi to endoplasmic reticulum"/>
    <property type="evidence" value="ECO:0007669"/>
    <property type="project" value="TreeGrafter"/>
</dbReference>
<evidence type="ECO:0000256" key="5">
    <source>
        <dbReference type="SAM" id="Phobius"/>
    </source>
</evidence>
<dbReference type="AlphaFoldDB" id="A0A9P8Q728"/>
<reference evidence="6" key="1">
    <citation type="journal article" date="2021" name="Open Biol.">
        <title>Shared evolutionary footprints suggest mitochondrial oxidative damage underlies multiple complex I losses in fungi.</title>
        <authorList>
            <person name="Schikora-Tamarit M.A."/>
            <person name="Marcet-Houben M."/>
            <person name="Nosek J."/>
            <person name="Gabaldon T."/>
        </authorList>
    </citation>
    <scope>NUCLEOTIDE SEQUENCE</scope>
    <source>
        <strain evidence="6">CBS2887</strain>
    </source>
</reference>
<feature type="transmembrane region" description="Helical" evidence="5">
    <location>
        <begin position="251"/>
        <end position="271"/>
    </location>
</feature>
<keyword evidence="7" id="KW-1185">Reference proteome</keyword>
<keyword evidence="3 5" id="KW-0472">Membrane</keyword>
<gene>
    <name evidence="6" type="ORF">WICPIJ_004695</name>
</gene>
<evidence type="ECO:0000313" key="7">
    <source>
        <dbReference type="Proteomes" id="UP000774326"/>
    </source>
</evidence>
<dbReference type="Pfam" id="PF08690">
    <property type="entry name" value="GET2"/>
    <property type="match status" value="1"/>
</dbReference>
<evidence type="ECO:0000256" key="3">
    <source>
        <dbReference type="ARBA" id="ARBA00023136"/>
    </source>
</evidence>
<feature type="region of interest" description="Disordered" evidence="4">
    <location>
        <begin position="15"/>
        <end position="114"/>
    </location>
</feature>
<comment type="caution">
    <text evidence="6">The sequence shown here is derived from an EMBL/GenBank/DDBJ whole genome shotgun (WGS) entry which is preliminary data.</text>
</comment>
<reference evidence="6" key="2">
    <citation type="submission" date="2021-01" db="EMBL/GenBank/DDBJ databases">
        <authorList>
            <person name="Schikora-Tamarit M.A."/>
        </authorList>
    </citation>
    <scope>NUCLEOTIDE SEQUENCE</scope>
    <source>
        <strain evidence="6">CBS2887</strain>
    </source>
</reference>
<dbReference type="OrthoDB" id="4097053at2759"/>
<feature type="transmembrane region" description="Helical" evidence="5">
    <location>
        <begin position="313"/>
        <end position="335"/>
    </location>
</feature>
<protein>
    <recommendedName>
        <fullName evidence="8">Golgi to ER traffic protein 2</fullName>
    </recommendedName>
</protein>
<accession>A0A9P8Q728</accession>
<organism evidence="6 7">
    <name type="scientific">Wickerhamomyces pijperi</name>
    <name type="common">Yeast</name>
    <name type="synonym">Pichia pijperi</name>
    <dbReference type="NCBI Taxonomy" id="599730"/>
    <lineage>
        <taxon>Eukaryota</taxon>
        <taxon>Fungi</taxon>
        <taxon>Dikarya</taxon>
        <taxon>Ascomycota</taxon>
        <taxon>Saccharomycotina</taxon>
        <taxon>Saccharomycetes</taxon>
        <taxon>Phaffomycetales</taxon>
        <taxon>Wickerhamomycetaceae</taxon>
        <taxon>Wickerhamomyces</taxon>
    </lineage>
</organism>
<evidence type="ECO:0000256" key="4">
    <source>
        <dbReference type="SAM" id="MobiDB-lite"/>
    </source>
</evidence>
<feature type="transmembrane region" description="Helical" evidence="5">
    <location>
        <begin position="212"/>
        <end position="231"/>
    </location>
</feature>
<evidence type="ECO:0000313" key="6">
    <source>
        <dbReference type="EMBL" id="KAH3684315.1"/>
    </source>
</evidence>
<dbReference type="PANTHER" id="PTHR28263">
    <property type="entry name" value="GOLGI TO ER TRAFFIC PROTEIN 2"/>
    <property type="match status" value="1"/>
</dbReference>
<dbReference type="PANTHER" id="PTHR28263:SF1">
    <property type="entry name" value="GOLGI TO ER TRAFFIC PROTEIN 2"/>
    <property type="match status" value="1"/>
</dbReference>
<feature type="compositionally biased region" description="Polar residues" evidence="4">
    <location>
        <begin position="60"/>
        <end position="75"/>
    </location>
</feature>
<sequence length="336" mass="37299">MSTLTEAEKRKLLRERRAAKVKNGSSRLNKITGDYSIPEPTNPIPVEAEDIVPELKPQVFKNSTSATQKKSNRISQAFDDPEVEDISKFLPTRHQQQQKQQPNSKVNQEEAEEFQKALQQLLSSQQHQHENGSDPLANPFGGDGQFDFLQQMLGAAGGAGGAGSPFGDLLKGFGGPSGTNGNATGEGQSDSDFLYKQELLAYNKEVNDQYKAITMLTRFSIAAFLALIFHFEDNSVLNLLESLSPSANSLFLQVFISFEVIATITYALRLFKLSPGEYNYDFKVLGYLDYVPDAYLSQSLKSKIKLMMRYLELGKLILFDFAAIIVLGVFLKVLFG</sequence>
<keyword evidence="2 5" id="KW-1133">Transmembrane helix</keyword>
<evidence type="ECO:0000256" key="2">
    <source>
        <dbReference type="ARBA" id="ARBA00022989"/>
    </source>
</evidence>
<dbReference type="InterPro" id="IPR028143">
    <property type="entry name" value="Get2/sif1"/>
</dbReference>
<keyword evidence="1 5" id="KW-0812">Transmembrane</keyword>
<name>A0A9P8Q728_WICPI</name>